<dbReference type="AlphaFoldDB" id="A0A2R4TCQ5"/>
<accession>A0A2R4TCQ5</accession>
<dbReference type="EMBL" id="CP026304">
    <property type="protein sequence ID" value="AVZ76906.1"/>
    <property type="molecule type" value="Genomic_DNA"/>
</dbReference>
<reference evidence="2 3" key="1">
    <citation type="submission" date="2018-01" db="EMBL/GenBank/DDBJ databases">
        <title>Complete genome sequence of Streptomyces lunaelactis MM109T, a Ferroverdin A producer isolated from cave moonmilk deposits.</title>
        <authorList>
            <person name="Naome A."/>
            <person name="Martinet L."/>
            <person name="Maciejewska M."/>
            <person name="Anderssen S."/>
            <person name="Adam D."/>
            <person name="Tenconi E."/>
            <person name="Deflandre B."/>
            <person name="Arguelles-Arias A."/>
            <person name="Calusinska M."/>
            <person name="Copieters W."/>
            <person name="Karim L."/>
            <person name="Hanikenne M."/>
            <person name="Baurain D."/>
            <person name="van Wezel G."/>
            <person name="Smargiasso N."/>
            <person name="de Pauw E."/>
            <person name="Delfosse P."/>
            <person name="Rigali S."/>
        </authorList>
    </citation>
    <scope>NUCLEOTIDE SEQUENCE [LARGE SCALE GENOMIC DNA]</scope>
    <source>
        <strain evidence="2 3">MM109</strain>
    </source>
</reference>
<name>A0A2R4TCQ5_9ACTN</name>
<dbReference type="KEGG" id="slk:SLUN_36705"/>
<proteinExistence type="predicted"/>
<organism evidence="2 3">
    <name type="scientific">Streptomyces lunaelactis</name>
    <dbReference type="NCBI Taxonomy" id="1535768"/>
    <lineage>
        <taxon>Bacteria</taxon>
        <taxon>Bacillati</taxon>
        <taxon>Actinomycetota</taxon>
        <taxon>Actinomycetes</taxon>
        <taxon>Kitasatosporales</taxon>
        <taxon>Streptomycetaceae</taxon>
        <taxon>Streptomyces</taxon>
    </lineage>
</organism>
<sequence>MAASYSRSAAARSAALPSMQNSLPAGSAKTTQPLPFGFRLSSTMVAPSADTRSTSSSRGRSGSRSRCTRFFSDFFSGTRTNNSVG</sequence>
<evidence type="ECO:0000313" key="3">
    <source>
        <dbReference type="Proteomes" id="UP000244201"/>
    </source>
</evidence>
<feature type="compositionally biased region" description="Polar residues" evidence="1">
    <location>
        <begin position="18"/>
        <end position="33"/>
    </location>
</feature>
<feature type="region of interest" description="Disordered" evidence="1">
    <location>
        <begin position="13"/>
        <end position="65"/>
    </location>
</feature>
<gene>
    <name evidence="2" type="ORF">SLUN_36705</name>
</gene>
<dbReference type="Proteomes" id="UP000244201">
    <property type="component" value="Chromosome"/>
</dbReference>
<protein>
    <submittedName>
        <fullName evidence="2">Uncharacterized protein</fullName>
    </submittedName>
</protein>
<evidence type="ECO:0000313" key="2">
    <source>
        <dbReference type="EMBL" id="AVZ76906.1"/>
    </source>
</evidence>
<keyword evidence="3" id="KW-1185">Reference proteome</keyword>
<evidence type="ECO:0000256" key="1">
    <source>
        <dbReference type="SAM" id="MobiDB-lite"/>
    </source>
</evidence>